<dbReference type="InterPro" id="IPR050894">
    <property type="entry name" value="EfeM/EfeO_iron_uptake"/>
</dbReference>
<dbReference type="PROSITE" id="PS51257">
    <property type="entry name" value="PROKAR_LIPOPROTEIN"/>
    <property type="match status" value="1"/>
</dbReference>
<dbReference type="Pfam" id="PF13473">
    <property type="entry name" value="Cupredoxin_1"/>
    <property type="match status" value="1"/>
</dbReference>
<feature type="signal peptide" evidence="1">
    <location>
        <begin position="1"/>
        <end position="18"/>
    </location>
</feature>
<dbReference type="Gene3D" id="2.60.40.420">
    <property type="entry name" value="Cupredoxins - blue copper proteins"/>
    <property type="match status" value="1"/>
</dbReference>
<name>A0ABS2CPA7_9MICO</name>
<dbReference type="PANTHER" id="PTHR39192:SF1">
    <property type="entry name" value="IRON UPTAKE SYSTEM COMPONENT EFEO"/>
    <property type="match status" value="1"/>
</dbReference>
<gene>
    <name evidence="3" type="ORF">JQN70_15080</name>
</gene>
<dbReference type="EMBL" id="JAFDVD010000016">
    <property type="protein sequence ID" value="MBM6401717.1"/>
    <property type="molecule type" value="Genomic_DNA"/>
</dbReference>
<sequence length="127" mass="12687">MRTLSTVLLAAAASFALTGCGKDEGTVTDGAASGADTTVTVTSTDDACTLSATSATPGSVAFTVTNEGGQVTEFYLYRGEDIVGEVEDIGPGLTRTLTVDDLAAGTYTSACKPGMSGDGIRADFTVG</sequence>
<evidence type="ECO:0000259" key="2">
    <source>
        <dbReference type="Pfam" id="PF13473"/>
    </source>
</evidence>
<organism evidence="3 4">
    <name type="scientific">Phycicoccus sonneratiae</name>
    <dbReference type="NCBI Taxonomy" id="2807628"/>
    <lineage>
        <taxon>Bacteria</taxon>
        <taxon>Bacillati</taxon>
        <taxon>Actinomycetota</taxon>
        <taxon>Actinomycetes</taxon>
        <taxon>Micrococcales</taxon>
        <taxon>Intrasporangiaceae</taxon>
        <taxon>Phycicoccus</taxon>
    </lineage>
</organism>
<feature type="domain" description="EfeO-type cupredoxin-like" evidence="2">
    <location>
        <begin position="25"/>
        <end position="123"/>
    </location>
</feature>
<feature type="chain" id="PRO_5046384965" evidence="1">
    <location>
        <begin position="19"/>
        <end position="127"/>
    </location>
</feature>
<reference evidence="3" key="1">
    <citation type="submission" date="2021-02" db="EMBL/GenBank/DDBJ databases">
        <title>Phycicoccus sp. MQZ13P-5T, whole genome shotgun sequence.</title>
        <authorList>
            <person name="Tuo L."/>
        </authorList>
    </citation>
    <scope>NUCLEOTIDE SEQUENCE</scope>
    <source>
        <strain evidence="3">MQZ13P-5</strain>
    </source>
</reference>
<evidence type="ECO:0000313" key="3">
    <source>
        <dbReference type="EMBL" id="MBM6401717.1"/>
    </source>
</evidence>
<proteinExistence type="predicted"/>
<dbReference type="Proteomes" id="UP001430172">
    <property type="component" value="Unassembled WGS sequence"/>
</dbReference>
<dbReference type="SUPFAM" id="SSF49503">
    <property type="entry name" value="Cupredoxins"/>
    <property type="match status" value="1"/>
</dbReference>
<evidence type="ECO:0000256" key="1">
    <source>
        <dbReference type="SAM" id="SignalP"/>
    </source>
</evidence>
<dbReference type="PANTHER" id="PTHR39192">
    <property type="entry name" value="IRON UPTAKE SYSTEM COMPONENT EFEO"/>
    <property type="match status" value="1"/>
</dbReference>
<protein>
    <submittedName>
        <fullName evidence="3">Cupredoxin domain-containing protein</fullName>
    </submittedName>
</protein>
<accession>A0ABS2CPA7</accession>
<keyword evidence="4" id="KW-1185">Reference proteome</keyword>
<dbReference type="InterPro" id="IPR028096">
    <property type="entry name" value="EfeO_Cupredoxin"/>
</dbReference>
<dbReference type="InterPro" id="IPR008972">
    <property type="entry name" value="Cupredoxin"/>
</dbReference>
<evidence type="ECO:0000313" key="4">
    <source>
        <dbReference type="Proteomes" id="UP001430172"/>
    </source>
</evidence>
<keyword evidence="1" id="KW-0732">Signal</keyword>
<comment type="caution">
    <text evidence="3">The sequence shown here is derived from an EMBL/GenBank/DDBJ whole genome shotgun (WGS) entry which is preliminary data.</text>
</comment>
<dbReference type="RefSeq" id="WP_204132173.1">
    <property type="nucleotide sequence ID" value="NZ_JAFDVD010000016.1"/>
</dbReference>